<evidence type="ECO:0000256" key="1">
    <source>
        <dbReference type="ARBA" id="ARBA00010282"/>
    </source>
</evidence>
<dbReference type="PANTHER" id="PTHR43597">
    <property type="entry name" value="SULFUR ACCEPTOR PROTEIN CSDE"/>
    <property type="match status" value="1"/>
</dbReference>
<reference evidence="3" key="1">
    <citation type="submission" date="2024-02" db="EMBL/GenBank/DDBJ databases">
        <authorList>
            <consortium name="ELIXIR-Norway"/>
            <consortium name="Elixir Norway"/>
        </authorList>
    </citation>
    <scope>NUCLEOTIDE SEQUENCE</scope>
</reference>
<organism evidence="3 4">
    <name type="scientific">Sphagnum troendelagicum</name>
    <dbReference type="NCBI Taxonomy" id="128251"/>
    <lineage>
        <taxon>Eukaryota</taxon>
        <taxon>Viridiplantae</taxon>
        <taxon>Streptophyta</taxon>
        <taxon>Embryophyta</taxon>
        <taxon>Bryophyta</taxon>
        <taxon>Sphagnophytina</taxon>
        <taxon>Sphagnopsida</taxon>
        <taxon>Sphagnales</taxon>
        <taxon>Sphagnaceae</taxon>
        <taxon>Sphagnum</taxon>
    </lineage>
</organism>
<protein>
    <recommendedName>
        <fullName evidence="2">Fe-S metabolism associated domain-containing protein</fullName>
    </recommendedName>
</protein>
<comment type="similarity">
    <text evidence="1">Belongs to the SufE family.</text>
</comment>
<dbReference type="PANTHER" id="PTHR43597:SF5">
    <property type="entry name" value="SUFE-LIKE PROTEIN 2, CHLOROPLASTIC"/>
    <property type="match status" value="1"/>
</dbReference>
<sequence>MIAMAVAAATTCKLAPTGFPNTLPSRPSVSQPLPLPCCPQMSRTKLTNCWLPHSCSKSTILASPLKPIPTSSKGLQGLKAGGAVPHFRRVGQAVRNSRLSGGVGARGLHGVEDLPARMQEIVRLFQREQEPRAKYERLLQFARELKPLGKQHLTPENKVPGCVSQVWIAPSIGSDKRFFFEAEADSLLTKGLAALLVEGLSGATAEEVLRVSPSFIHMLGLKQSLTPSRSNGFLNMLTLVQKKTSQLMHMDHDQSVAHTPLYSSASTTIHDGTGDHDLE</sequence>
<dbReference type="EMBL" id="OZ019897">
    <property type="protein sequence ID" value="CAK9227362.1"/>
    <property type="molecule type" value="Genomic_DNA"/>
</dbReference>
<dbReference type="Pfam" id="PF02657">
    <property type="entry name" value="SufE"/>
    <property type="match status" value="1"/>
</dbReference>
<dbReference type="Proteomes" id="UP001497512">
    <property type="component" value="Chromosome 5"/>
</dbReference>
<feature type="domain" description="Fe-S metabolism associated" evidence="2">
    <location>
        <begin position="124"/>
        <end position="242"/>
    </location>
</feature>
<evidence type="ECO:0000313" key="4">
    <source>
        <dbReference type="Proteomes" id="UP001497512"/>
    </source>
</evidence>
<evidence type="ECO:0000313" key="3">
    <source>
        <dbReference type="EMBL" id="CAK9227362.1"/>
    </source>
</evidence>
<gene>
    <name evidence="3" type="ORF">CSSPTR1EN2_LOCUS18701</name>
</gene>
<keyword evidence="4" id="KW-1185">Reference proteome</keyword>
<accession>A0ABP0UQB4</accession>
<dbReference type="SUPFAM" id="SSF82649">
    <property type="entry name" value="SufE/NifU"/>
    <property type="match status" value="1"/>
</dbReference>
<evidence type="ECO:0000259" key="2">
    <source>
        <dbReference type="Pfam" id="PF02657"/>
    </source>
</evidence>
<dbReference type="InterPro" id="IPR003808">
    <property type="entry name" value="Fe-S_metab-assoc_dom"/>
</dbReference>
<name>A0ABP0UQB4_9BRYO</name>
<proteinExistence type="inferred from homology"/>
<dbReference type="Gene3D" id="3.90.1010.10">
    <property type="match status" value="1"/>
</dbReference>